<dbReference type="Proteomes" id="UP000006868">
    <property type="component" value="Plasmid pSC2"/>
</dbReference>
<dbReference type="KEGG" id="ppm:PPSC2_28005"/>
<evidence type="ECO:0000313" key="1">
    <source>
        <dbReference type="EMBL" id="ADO59411.1"/>
    </source>
</evidence>
<accession>E3EK83</accession>
<name>E3EK83_PAEPS</name>
<geneLocation type="plasmid" evidence="1 2">
    <name>pSC2</name>
</geneLocation>
<keyword evidence="1" id="KW-0614">Plasmid</keyword>
<dbReference type="RefSeq" id="WP_013385825.1">
    <property type="nucleotide sequence ID" value="NC_014628.2"/>
</dbReference>
<sequence>MPLINELVLSGRRNHKVIFSRPYLNNEKELTFLYCSEFIKYPTLEFVLNEDKKAIEIRNLKGRKMLILLQDSNTTFLRQALKMKEEILSKLKKYTQDLKTGKEIIFIFETADSNYPYFFTSNTLLEAGQYSIKFEVGLNYFLNQHASKDLPDFMEVQRKFSKKFATVNKEPFLVRNKEEMYYKMTFAELCQICS</sequence>
<dbReference type="EMBL" id="CP002214">
    <property type="protein sequence ID" value="ADO59411.1"/>
    <property type="molecule type" value="Genomic_DNA"/>
</dbReference>
<dbReference type="AlphaFoldDB" id="E3EK83"/>
<protein>
    <submittedName>
        <fullName evidence="1">Uncharacterized protein</fullName>
    </submittedName>
</protein>
<proteinExistence type="predicted"/>
<reference evidence="1 2" key="1">
    <citation type="journal article" date="2011" name="J. Bacteriol.">
        <title>Complete genome sequence of Paenibacillus polymyxa SC2, a strain of plant growth-promoting Rhizobacterium with broad-spectrum antimicrobial activity.</title>
        <authorList>
            <person name="Ma M."/>
            <person name="Wang C."/>
            <person name="Ding Y."/>
            <person name="Li L."/>
            <person name="Shen D."/>
            <person name="Jiang X."/>
            <person name="Guan D."/>
            <person name="Cao F."/>
            <person name="Chen H."/>
            <person name="Feng R."/>
            <person name="Wang X."/>
            <person name="Ge Y."/>
            <person name="Yao L."/>
            <person name="Bing X."/>
            <person name="Yang X."/>
            <person name="Li J."/>
            <person name="Du B."/>
        </authorList>
    </citation>
    <scope>NUCLEOTIDE SEQUENCE [LARGE SCALE GENOMIC DNA]</scope>
    <source>
        <strain evidence="1 2">SC2</strain>
        <plasmid evidence="2">pSC2</plasmid>
    </source>
</reference>
<evidence type="ECO:0000313" key="2">
    <source>
        <dbReference type="Proteomes" id="UP000006868"/>
    </source>
</evidence>
<organism evidence="1 2">
    <name type="scientific">Paenibacillus polymyxa (strain SC2)</name>
    <name type="common">Bacillus polymyxa</name>
    <dbReference type="NCBI Taxonomy" id="886882"/>
    <lineage>
        <taxon>Bacteria</taxon>
        <taxon>Bacillati</taxon>
        <taxon>Bacillota</taxon>
        <taxon>Bacilli</taxon>
        <taxon>Bacillales</taxon>
        <taxon>Paenibacillaceae</taxon>
        <taxon>Paenibacillus</taxon>
    </lineage>
</organism>
<dbReference type="HOGENOM" id="CLU_1401273_0_0_9"/>
<gene>
    <name evidence="1" type="ORF">PPSC2_28005</name>
</gene>
<dbReference type="PATRIC" id="fig|886882.15.peg.5936"/>